<name>A0A173ZPR9_9BACE</name>
<reference evidence="3 4" key="1">
    <citation type="submission" date="2018-08" db="EMBL/GenBank/DDBJ databases">
        <title>A genome reference for cultivated species of the human gut microbiota.</title>
        <authorList>
            <person name="Zou Y."/>
            <person name="Xue W."/>
            <person name="Luo G."/>
        </authorList>
    </citation>
    <scope>NUCLEOTIDE SEQUENCE [LARGE SCALE GENOMIC DNA]</scope>
    <source>
        <strain evidence="3 4">AF38-2</strain>
    </source>
</reference>
<keyword evidence="1" id="KW-0732">Signal</keyword>
<comment type="caution">
    <text evidence="3">The sequence shown here is derived from an EMBL/GenBank/DDBJ whole genome shotgun (WGS) entry which is preliminary data.</text>
</comment>
<dbReference type="RefSeq" id="WP_009039072.1">
    <property type="nucleotide sequence ID" value="NZ_BAABZH010000001.1"/>
</dbReference>
<dbReference type="EMBL" id="QROO01000018">
    <property type="protein sequence ID" value="RHL36301.1"/>
    <property type="molecule type" value="Genomic_DNA"/>
</dbReference>
<evidence type="ECO:0000313" key="4">
    <source>
        <dbReference type="Proteomes" id="UP000284495"/>
    </source>
</evidence>
<feature type="signal peptide" evidence="1">
    <location>
        <begin position="1"/>
        <end position="22"/>
    </location>
</feature>
<dbReference type="EMBL" id="WDER01000088">
    <property type="protein sequence ID" value="KAB6078695.1"/>
    <property type="molecule type" value="Genomic_DNA"/>
</dbReference>
<evidence type="ECO:0000313" key="5">
    <source>
        <dbReference type="Proteomes" id="UP000474077"/>
    </source>
</evidence>
<dbReference type="AlphaFoldDB" id="A0A173ZPR9"/>
<evidence type="ECO:0000313" key="3">
    <source>
        <dbReference type="EMBL" id="RHL36301.1"/>
    </source>
</evidence>
<evidence type="ECO:0000313" key="2">
    <source>
        <dbReference type="EMBL" id="KAB6078695.1"/>
    </source>
</evidence>
<gene>
    <name evidence="3" type="ORF">DW027_14310</name>
    <name evidence="2" type="ORF">GA560_22065</name>
</gene>
<organism evidence="3 4">
    <name type="scientific">Bacteroides xylanisolvens</name>
    <dbReference type="NCBI Taxonomy" id="371601"/>
    <lineage>
        <taxon>Bacteria</taxon>
        <taxon>Pseudomonadati</taxon>
        <taxon>Bacteroidota</taxon>
        <taxon>Bacteroidia</taxon>
        <taxon>Bacteroidales</taxon>
        <taxon>Bacteroidaceae</taxon>
        <taxon>Bacteroides</taxon>
    </lineage>
</organism>
<reference evidence="2 5" key="2">
    <citation type="journal article" date="2019" name="Nat. Med.">
        <title>A library of human gut bacterial isolates paired with longitudinal multiomics data enables mechanistic microbiome research.</title>
        <authorList>
            <person name="Poyet M."/>
            <person name="Groussin M."/>
            <person name="Gibbons S.M."/>
            <person name="Avila-Pacheco J."/>
            <person name="Jiang X."/>
            <person name="Kearney S.M."/>
            <person name="Perrotta A.R."/>
            <person name="Berdy B."/>
            <person name="Zhao S."/>
            <person name="Lieberman T.D."/>
            <person name="Swanson P.K."/>
            <person name="Smith M."/>
            <person name="Roesemann S."/>
            <person name="Alexander J.E."/>
            <person name="Rich S.A."/>
            <person name="Livny J."/>
            <person name="Vlamakis H."/>
            <person name="Clish C."/>
            <person name="Bullock K."/>
            <person name="Deik A."/>
            <person name="Scott J."/>
            <person name="Pierce K.A."/>
            <person name="Xavier R.J."/>
            <person name="Alm E.J."/>
        </authorList>
    </citation>
    <scope>NUCLEOTIDE SEQUENCE [LARGE SCALE GENOMIC DNA]</scope>
    <source>
        <strain evidence="2 5">BIOML-A73</strain>
    </source>
</reference>
<feature type="chain" id="PRO_5036007830" description="Major fimbrial subunit protein N-terminal domain-containing protein" evidence="1">
    <location>
        <begin position="23"/>
        <end position="289"/>
    </location>
</feature>
<evidence type="ECO:0000256" key="1">
    <source>
        <dbReference type="SAM" id="SignalP"/>
    </source>
</evidence>
<protein>
    <recommendedName>
        <fullName evidence="6">Major fimbrial subunit protein N-terminal domain-containing protein</fullName>
    </recommendedName>
</protein>
<accession>A0A173ZPR9</accession>
<dbReference type="PROSITE" id="PS51257">
    <property type="entry name" value="PROKAR_LIPOPROTEIN"/>
    <property type="match status" value="1"/>
</dbReference>
<evidence type="ECO:0008006" key="6">
    <source>
        <dbReference type="Google" id="ProtNLM"/>
    </source>
</evidence>
<sequence>MKHLINTFLVLCLFLVSCSQNSDEEWNSDTSNVPEVQTVGFRFTRASLETFAAHGITEIGIYVYLSDSLVYGENLPLNDGNLEVDVPLGERLQTFAVANADRLERTDSLSKVILYQDLQAQKEIYLSEVTEFMSDRTVSRVNLELKRIVGQATFQPAESGEDIAAITQFDRLNMVFTNVGIGYMVNTGECIQEDVEVSADLASGFSASVYSFPTTGQNSTGLDLIYIKDGQEVNRTKRVLDTNITFETSKHTVVSIPVLDESYLQESFTRNRILKTAINQGLTIKEYNF</sequence>
<dbReference type="Proteomes" id="UP000284495">
    <property type="component" value="Unassembled WGS sequence"/>
</dbReference>
<dbReference type="Proteomes" id="UP000474077">
    <property type="component" value="Unassembled WGS sequence"/>
</dbReference>
<proteinExistence type="predicted"/>